<evidence type="ECO:0000256" key="5">
    <source>
        <dbReference type="ARBA" id="ARBA00022917"/>
    </source>
</evidence>
<feature type="compositionally biased region" description="Basic and acidic residues" evidence="10">
    <location>
        <begin position="115"/>
        <end position="124"/>
    </location>
</feature>
<evidence type="ECO:0000256" key="10">
    <source>
        <dbReference type="SAM" id="MobiDB-lite"/>
    </source>
</evidence>
<feature type="compositionally biased region" description="Polar residues" evidence="10">
    <location>
        <begin position="127"/>
        <end position="138"/>
    </location>
</feature>
<keyword evidence="4" id="KW-0396">Initiation factor</keyword>
<dbReference type="OrthoDB" id="10254737at2759"/>
<protein>
    <recommendedName>
        <fullName evidence="6">Translation initiation factor eIF2B subunit delta</fullName>
    </recommendedName>
    <alternativeName>
        <fullName evidence="7">eIF2B GDP-GTP exchange factor subunit delta</fullName>
    </alternativeName>
</protein>
<dbReference type="InterPro" id="IPR000649">
    <property type="entry name" value="IF-2B-related"/>
</dbReference>
<dbReference type="AlphaFoldDB" id="A0A078A529"/>
<gene>
    <name evidence="11" type="primary">Contig543.g23</name>
    <name evidence="11" type="ORF">STYLEM_6269</name>
</gene>
<comment type="subunit">
    <text evidence="8">Component of the translation initiation factor 2B (eIF2B) complex which is a heterodecamer of two sets of five different subunits: alpha, beta, gamma, delta and epsilon. Subunits alpha, beta and delta comprise a regulatory subcomplex and subunits epsilon and gamma comprise a catalytic subcomplex. Within the complex, the hexameric regulatory complex resides at the center, with the two heterodimeric catalytic subcomplexes bound on opposite sides.</text>
</comment>
<dbReference type="InterPro" id="IPR042529">
    <property type="entry name" value="IF_2B-like_C"/>
</dbReference>
<sequence length="536" mass="61066">MEEDKSKQNQKKETKPKEKPDKDVGKLVESGKTLTAEEKQALRKQKKEEQKLAKLAKVSQKQENAPEEEQKEDKKEKKQKQQQKKEEKKAPHISVIDSQKQNLTNIQHALAAPKVEREDIKEGDGELQSQNSLKTPSTHSKRSRGPSFYQQNLPGSEAKEELQKVGSIKEIALFSRLANFKELSGLKEKYHYLHPKILDLGLRIINEQYTSSNTRCIAMIQALKHFISDFTVPENKSLNRELEEELNKIIQFWQECRPFSTGLENAMRLIKEFVSQLNTKLTPTKQKSMINYKLNYIIQDKIIEADQSIIKKAMELFSDQEEELILILGGVQLLQMIFQEAKENNKRFKVVVADTSPDFEGREMVKRLSNLGIKCIYTMISGVNFLIHKVTKVFIGASSVLSNGAVVAKIGTSIITCMAARHQKPVVVFSETYKFSDKVNLDAINNNEIGDPQKLANNQKACQHGQGTQRSALGDWQKSKSLVLLNLKYDLTPCQNINMIICEFGRIPAISVPVVIRESQRENEENQENILDELDS</sequence>
<evidence type="ECO:0000256" key="9">
    <source>
        <dbReference type="RuleBase" id="RU003814"/>
    </source>
</evidence>
<feature type="compositionally biased region" description="Basic and acidic residues" evidence="10">
    <location>
        <begin position="1"/>
        <end position="26"/>
    </location>
</feature>
<comment type="similarity">
    <text evidence="2 9">Belongs to the eIF-2B alpha/beta/delta subunits family.</text>
</comment>
<proteinExistence type="inferred from homology"/>
<evidence type="ECO:0000256" key="1">
    <source>
        <dbReference type="ARBA" id="ARBA00004514"/>
    </source>
</evidence>
<dbReference type="Proteomes" id="UP000039865">
    <property type="component" value="Unassembled WGS sequence"/>
</dbReference>
<accession>A0A078A529</accession>
<dbReference type="GO" id="GO:0005829">
    <property type="term" value="C:cytosol"/>
    <property type="evidence" value="ECO:0007669"/>
    <property type="project" value="UniProtKB-SubCell"/>
</dbReference>
<evidence type="ECO:0000313" key="12">
    <source>
        <dbReference type="Proteomes" id="UP000039865"/>
    </source>
</evidence>
<evidence type="ECO:0000256" key="8">
    <source>
        <dbReference type="ARBA" id="ARBA00046432"/>
    </source>
</evidence>
<dbReference type="SUPFAM" id="SSF100950">
    <property type="entry name" value="NagB/RpiA/CoA transferase-like"/>
    <property type="match status" value="1"/>
</dbReference>
<dbReference type="Gene3D" id="3.40.50.10470">
    <property type="entry name" value="Translation initiation factor eif-2b, domain 2"/>
    <property type="match status" value="1"/>
</dbReference>
<evidence type="ECO:0000256" key="4">
    <source>
        <dbReference type="ARBA" id="ARBA00022540"/>
    </source>
</evidence>
<dbReference type="OMA" id="YAEGIIC"/>
<name>A0A078A529_STYLE</name>
<keyword evidence="12" id="KW-1185">Reference proteome</keyword>
<dbReference type="PANTHER" id="PTHR10233">
    <property type="entry name" value="TRANSLATION INITIATION FACTOR EIF-2B"/>
    <property type="match status" value="1"/>
</dbReference>
<dbReference type="GO" id="GO:0003743">
    <property type="term" value="F:translation initiation factor activity"/>
    <property type="evidence" value="ECO:0007669"/>
    <property type="project" value="UniProtKB-KW"/>
</dbReference>
<evidence type="ECO:0000313" key="11">
    <source>
        <dbReference type="EMBL" id="CDW77309.1"/>
    </source>
</evidence>
<dbReference type="InParanoid" id="A0A078A529"/>
<comment type="subcellular location">
    <subcellularLocation>
        <location evidence="1">Cytoplasm</location>
        <location evidence="1">Cytosol</location>
    </subcellularLocation>
</comment>
<keyword evidence="3" id="KW-0963">Cytoplasm</keyword>
<evidence type="ECO:0000256" key="2">
    <source>
        <dbReference type="ARBA" id="ARBA00007251"/>
    </source>
</evidence>
<feature type="region of interest" description="Disordered" evidence="10">
    <location>
        <begin position="1"/>
        <end position="101"/>
    </location>
</feature>
<dbReference type="PANTHER" id="PTHR10233:SF14">
    <property type="entry name" value="TRANSLATION INITIATION FACTOR EIF-2B SUBUNIT DELTA"/>
    <property type="match status" value="1"/>
</dbReference>
<dbReference type="Pfam" id="PF01008">
    <property type="entry name" value="IF-2B"/>
    <property type="match status" value="1"/>
</dbReference>
<evidence type="ECO:0000256" key="6">
    <source>
        <dbReference type="ARBA" id="ARBA00044147"/>
    </source>
</evidence>
<feature type="compositionally biased region" description="Basic and acidic residues" evidence="10">
    <location>
        <begin position="35"/>
        <end position="52"/>
    </location>
</feature>
<keyword evidence="5" id="KW-0648">Protein biosynthesis</keyword>
<feature type="region of interest" description="Disordered" evidence="10">
    <location>
        <begin position="115"/>
        <end position="155"/>
    </location>
</feature>
<dbReference type="EMBL" id="CCKQ01006024">
    <property type="protein sequence ID" value="CDW77309.1"/>
    <property type="molecule type" value="Genomic_DNA"/>
</dbReference>
<reference evidence="11 12" key="1">
    <citation type="submission" date="2014-06" db="EMBL/GenBank/DDBJ databases">
        <authorList>
            <person name="Swart Estienne"/>
        </authorList>
    </citation>
    <scope>NUCLEOTIDE SEQUENCE [LARGE SCALE GENOMIC DNA]</scope>
    <source>
        <strain evidence="11 12">130c</strain>
    </source>
</reference>
<organism evidence="11 12">
    <name type="scientific">Stylonychia lemnae</name>
    <name type="common">Ciliate</name>
    <dbReference type="NCBI Taxonomy" id="5949"/>
    <lineage>
        <taxon>Eukaryota</taxon>
        <taxon>Sar</taxon>
        <taxon>Alveolata</taxon>
        <taxon>Ciliophora</taxon>
        <taxon>Intramacronucleata</taxon>
        <taxon>Spirotrichea</taxon>
        <taxon>Stichotrichia</taxon>
        <taxon>Sporadotrichida</taxon>
        <taxon>Oxytrichidae</taxon>
        <taxon>Stylonychinae</taxon>
        <taxon>Stylonychia</taxon>
    </lineage>
</organism>
<dbReference type="InterPro" id="IPR037171">
    <property type="entry name" value="NagB/RpiA_transferase-like"/>
</dbReference>
<evidence type="ECO:0000256" key="7">
    <source>
        <dbReference type="ARBA" id="ARBA00044356"/>
    </source>
</evidence>
<evidence type="ECO:0000256" key="3">
    <source>
        <dbReference type="ARBA" id="ARBA00022490"/>
    </source>
</evidence>